<dbReference type="OrthoDB" id="4380123at2"/>
<dbReference type="GO" id="GO:0009306">
    <property type="term" value="P:protein secretion"/>
    <property type="evidence" value="ECO:0007669"/>
    <property type="project" value="TreeGrafter"/>
</dbReference>
<accession>A0A844M0S0</accession>
<dbReference type="PANTHER" id="PTHR17985:SF8">
    <property type="entry name" value="TRANSPORT AND GOLGI ORGANIZATION PROTEIN 2 HOMOLOG"/>
    <property type="match status" value="1"/>
</dbReference>
<organism evidence="1 2">
    <name type="scientific">Psychrobacter sanguinis</name>
    <dbReference type="NCBI Taxonomy" id="861445"/>
    <lineage>
        <taxon>Bacteria</taxon>
        <taxon>Pseudomonadati</taxon>
        <taxon>Pseudomonadota</taxon>
        <taxon>Gammaproteobacteria</taxon>
        <taxon>Moraxellales</taxon>
        <taxon>Moraxellaceae</taxon>
        <taxon>Psychrobacter</taxon>
    </lineage>
</organism>
<dbReference type="RefSeq" id="WP_155587270.1">
    <property type="nucleotide sequence ID" value="NZ_WFKQ01000005.1"/>
</dbReference>
<comment type="caution">
    <text evidence="1">The sequence shown here is derived from an EMBL/GenBank/DDBJ whole genome shotgun (WGS) entry which is preliminary data.</text>
</comment>
<dbReference type="EMBL" id="WFKQ01000005">
    <property type="protein sequence ID" value="MUG32569.1"/>
    <property type="molecule type" value="Genomic_DNA"/>
</dbReference>
<dbReference type="AlphaFoldDB" id="A0A844M0S0"/>
<evidence type="ECO:0000313" key="2">
    <source>
        <dbReference type="Proteomes" id="UP000442109"/>
    </source>
</evidence>
<dbReference type="Pfam" id="PF05742">
    <property type="entry name" value="TANGO2"/>
    <property type="match status" value="1"/>
</dbReference>
<keyword evidence="2" id="KW-1185">Reference proteome</keyword>
<proteinExistence type="predicted"/>
<dbReference type="PANTHER" id="PTHR17985">
    <property type="entry name" value="SER/THR-RICH PROTEIN T10 IN DGCR REGION"/>
    <property type="match status" value="1"/>
</dbReference>
<protein>
    <recommendedName>
        <fullName evidence="3">NRDE family protein</fullName>
    </recommendedName>
</protein>
<name>A0A844M0S0_9GAMM</name>
<sequence>MCITAIAWQLFDEMPLVLLSNRDEFLARPTTQAHQWEDLPIFGGRDDKSGGTWLGIHQQPLESETSKQTNPLFSQNGRWAAVLNFRDGVQATPDQRSRGELVTNFLTGDLSPLAYARQIELQAYAGFNLIVGDDKQAVLVNNRGYPATPLHSGLHIISNGQPDEAWFKSERLRGRVRQEVLPLISESLQFHQADKEYWLPAAWNVLTDTLQAADEQLPDTGMPPALEQALSSICIDTPELPNYGTRTQSILTLLRGDEDNSGVELQLVSREYAYLAKK</sequence>
<gene>
    <name evidence="1" type="ORF">GB996_07135</name>
</gene>
<evidence type="ECO:0008006" key="3">
    <source>
        <dbReference type="Google" id="ProtNLM"/>
    </source>
</evidence>
<dbReference type="InterPro" id="IPR008551">
    <property type="entry name" value="TANGO2"/>
</dbReference>
<reference evidence="1 2" key="1">
    <citation type="journal article" date="2019" name="PLoS ONE">
        <title>Pup mortality in New Zealand sea lions (Phocarctos hookeri) at Enderby Island, Auckland Islands, 2013-18.</title>
        <authorList>
            <person name="Michael S.A."/>
            <person name="Hayman D.T.S."/>
            <person name="Gray R."/>
            <person name="Zhang J."/>
            <person name="Rogers L."/>
            <person name="Roe W.D."/>
        </authorList>
    </citation>
    <scope>NUCLEOTIDE SEQUENCE [LARGE SCALE GENOMIC DNA]</scope>
    <source>
        <strain evidence="1 2">SM868</strain>
    </source>
</reference>
<dbReference type="GO" id="GO:0007030">
    <property type="term" value="P:Golgi organization"/>
    <property type="evidence" value="ECO:0007669"/>
    <property type="project" value="TreeGrafter"/>
</dbReference>
<evidence type="ECO:0000313" key="1">
    <source>
        <dbReference type="EMBL" id="MUG32569.1"/>
    </source>
</evidence>
<dbReference type="Proteomes" id="UP000442109">
    <property type="component" value="Unassembled WGS sequence"/>
</dbReference>